<evidence type="ECO:0000313" key="7">
    <source>
        <dbReference type="WormBase" id="F23F1.2"/>
    </source>
</evidence>
<dbReference type="KEGG" id="cel:CELE_F23F1.2"/>
<sequence length="249" mass="28319">MIKRLLCFLFFGLTFSAPVPLPLEEDFNVFHTKQENHEQRFLRVDHNRDKVVSFDEFLHMELAYVDAKKEEFDTLDKNHDGKVSLAEYEEHFHEASSKNEKSRTAYFAKVFEDFDEDFNMALSREELERVLAERFLVKPRENFPKLFFKFDVDKSGGLDLTEYMKFDAEFPFDQTDPVGGGPSKSNNHHDQMHTEVPQDADAAAIAAVLAQASPTLNKSPVGVAPPQTSPGLHPVAPGLFQTAVPIKKV</sequence>
<dbReference type="Gene3D" id="1.10.238.10">
    <property type="entry name" value="EF-hand"/>
    <property type="match status" value="2"/>
</dbReference>
<dbReference type="InParanoid" id="O17068"/>
<dbReference type="InterPro" id="IPR002048">
    <property type="entry name" value="EF_hand_dom"/>
</dbReference>
<dbReference type="PeptideAtlas" id="O17068"/>
<dbReference type="InterPro" id="IPR018247">
    <property type="entry name" value="EF_Hand_1_Ca_BS"/>
</dbReference>
<dbReference type="SMR" id="O17068"/>
<dbReference type="PROSITE" id="PS00018">
    <property type="entry name" value="EF_HAND_1"/>
    <property type="match status" value="1"/>
</dbReference>
<protein>
    <submittedName>
        <fullName evidence="5">EF-hand domain-containing protein</fullName>
    </submittedName>
</protein>
<evidence type="ECO:0000256" key="1">
    <source>
        <dbReference type="ARBA" id="ARBA00022837"/>
    </source>
</evidence>
<dbReference type="HOGENOM" id="CLU_1321925_0_0_1"/>
<dbReference type="GO" id="GO:0005783">
    <property type="term" value="C:endoplasmic reticulum"/>
    <property type="evidence" value="ECO:0000318"/>
    <property type="project" value="GO_Central"/>
</dbReference>
<dbReference type="PROSITE" id="PS50222">
    <property type="entry name" value="EF_HAND_2"/>
    <property type="match status" value="3"/>
</dbReference>
<dbReference type="PANTHER" id="PTHR10827">
    <property type="entry name" value="RETICULOCALBIN"/>
    <property type="match status" value="1"/>
</dbReference>
<dbReference type="UCSC" id="F23F1.2">
    <property type="organism name" value="c. elegans"/>
</dbReference>
<dbReference type="GO" id="GO:0005509">
    <property type="term" value="F:calcium ion binding"/>
    <property type="evidence" value="ECO:0000318"/>
    <property type="project" value="GO_Central"/>
</dbReference>
<dbReference type="PaxDb" id="6239-F23F1.2"/>
<feature type="domain" description="EF-hand" evidence="4">
    <location>
        <begin position="138"/>
        <end position="173"/>
    </location>
</feature>
<evidence type="ECO:0000256" key="3">
    <source>
        <dbReference type="SAM" id="SignalP"/>
    </source>
</evidence>
<organism evidence="5 6">
    <name type="scientific">Caenorhabditis elegans</name>
    <dbReference type="NCBI Taxonomy" id="6239"/>
    <lineage>
        <taxon>Eukaryota</taxon>
        <taxon>Metazoa</taxon>
        <taxon>Ecdysozoa</taxon>
        <taxon>Nematoda</taxon>
        <taxon>Chromadorea</taxon>
        <taxon>Rhabditida</taxon>
        <taxon>Rhabditina</taxon>
        <taxon>Rhabditomorpha</taxon>
        <taxon>Rhabditoidea</taxon>
        <taxon>Rhabditidae</taxon>
        <taxon>Peloderinae</taxon>
        <taxon>Caenorhabditis</taxon>
    </lineage>
</organism>
<dbReference type="PhylomeDB" id="O17068"/>
<dbReference type="InterPro" id="IPR011992">
    <property type="entry name" value="EF-hand-dom_pair"/>
</dbReference>
<dbReference type="OMA" id="HTKQENH"/>
<dbReference type="WormBase" id="F23F1.2">
    <property type="protein sequence ID" value="CE41394"/>
    <property type="gene ID" value="WBGene00017743"/>
</dbReference>
<dbReference type="SMART" id="SM00054">
    <property type="entry name" value="EFh"/>
    <property type="match status" value="3"/>
</dbReference>
<evidence type="ECO:0000259" key="4">
    <source>
        <dbReference type="PROSITE" id="PS50222"/>
    </source>
</evidence>
<evidence type="ECO:0000256" key="2">
    <source>
        <dbReference type="SAM" id="MobiDB-lite"/>
    </source>
</evidence>
<dbReference type="CTD" id="184900"/>
<dbReference type="Proteomes" id="UP000001940">
    <property type="component" value="Chromosome II"/>
</dbReference>
<dbReference type="RefSeq" id="NP_493641.2">
    <property type="nucleotide sequence ID" value="NM_061240.3"/>
</dbReference>
<evidence type="ECO:0007829" key="8">
    <source>
        <dbReference type="PeptideAtlas" id="O17068"/>
    </source>
</evidence>
<feature type="domain" description="EF-hand" evidence="4">
    <location>
        <begin position="102"/>
        <end position="137"/>
    </location>
</feature>
<dbReference type="AlphaFoldDB" id="O17068"/>
<dbReference type="SUPFAM" id="SSF47473">
    <property type="entry name" value="EF-hand"/>
    <property type="match status" value="1"/>
</dbReference>
<feature type="chain" id="PRO_5004157988" evidence="3">
    <location>
        <begin position="17"/>
        <end position="249"/>
    </location>
</feature>
<proteinExistence type="evidence at protein level"/>
<feature type="signal peptide" evidence="3">
    <location>
        <begin position="1"/>
        <end position="16"/>
    </location>
</feature>
<evidence type="ECO:0000313" key="5">
    <source>
        <dbReference type="EMBL" id="CCD62361.1"/>
    </source>
</evidence>
<dbReference type="FunCoup" id="O17068">
    <property type="interactions" value="138"/>
</dbReference>
<keyword evidence="6" id="KW-1185">Reference proteome</keyword>
<dbReference type="eggNOG" id="ENOG502S5P7">
    <property type="taxonomic scope" value="Eukaryota"/>
</dbReference>
<feature type="region of interest" description="Disordered" evidence="2">
    <location>
        <begin position="174"/>
        <end position="193"/>
    </location>
</feature>
<dbReference type="STRING" id="6239.F23F1.2.1"/>
<dbReference type="OrthoDB" id="293868at2759"/>
<gene>
    <name evidence="5" type="ORF">CELE_F23F1.2</name>
    <name evidence="5 7" type="ORF">F23F1.2</name>
</gene>
<keyword evidence="1" id="KW-0106">Calcium</keyword>
<evidence type="ECO:0000313" key="6">
    <source>
        <dbReference type="Proteomes" id="UP000001940"/>
    </source>
</evidence>
<feature type="domain" description="EF-hand" evidence="4">
    <location>
        <begin position="63"/>
        <end position="98"/>
    </location>
</feature>
<dbReference type="PANTHER" id="PTHR10827:SF52">
    <property type="entry name" value="IP16409P"/>
    <property type="match status" value="1"/>
</dbReference>
<dbReference type="Pfam" id="PF13202">
    <property type="entry name" value="EF-hand_5"/>
    <property type="match status" value="1"/>
</dbReference>
<dbReference type="GeneID" id="184900"/>
<accession>O17068</accession>
<keyword evidence="3" id="KW-0732">Signal</keyword>
<keyword evidence="8" id="KW-1267">Proteomics identification</keyword>
<dbReference type="Bgee" id="WBGene00017743">
    <property type="expression patterns" value="Expressed in larva and 1 other cell type or tissue"/>
</dbReference>
<dbReference type="AGR" id="WB:WBGene00017743"/>
<reference evidence="5 6" key="1">
    <citation type="journal article" date="1998" name="Science">
        <title>Genome sequence of the nematode C. elegans: a platform for investigating biology.</title>
        <authorList>
            <consortium name="The C. elegans sequencing consortium"/>
            <person name="Sulson J.E."/>
            <person name="Waterston R."/>
        </authorList>
    </citation>
    <scope>NUCLEOTIDE SEQUENCE [LARGE SCALE GENOMIC DNA]</scope>
    <source>
        <strain evidence="5 6">Bristol N2</strain>
    </source>
</reference>
<name>O17068_CAEEL</name>
<dbReference type="EMBL" id="BX284602">
    <property type="protein sequence ID" value="CCD62361.1"/>
    <property type="molecule type" value="Genomic_DNA"/>
</dbReference>